<dbReference type="EMBL" id="CP053435">
    <property type="protein sequence ID" value="QJW92345.1"/>
    <property type="molecule type" value="Genomic_DNA"/>
</dbReference>
<gene>
    <name evidence="3" type="ORF">HNV11_13490</name>
</gene>
<dbReference type="KEGG" id="stae:HNV11_13490"/>
<sequence>MRAEASDGLVQSGTSSFSGGETHTGSRPAVQQCFRDRFLAHMGQRLLPIDVAEVAYYFSANKLTYLKTYADKQYVLDYSLDELEHILDPRRFYRANRQFIVSLKAVQKIYLYFTSKLKVDLNPAAEEDFELSAWRPTPLVVA</sequence>
<evidence type="ECO:0000313" key="4">
    <source>
        <dbReference type="Proteomes" id="UP000502756"/>
    </source>
</evidence>
<organism evidence="3 4">
    <name type="scientific">Spirosoma taeanense</name>
    <dbReference type="NCBI Taxonomy" id="2735870"/>
    <lineage>
        <taxon>Bacteria</taxon>
        <taxon>Pseudomonadati</taxon>
        <taxon>Bacteroidota</taxon>
        <taxon>Cytophagia</taxon>
        <taxon>Cytophagales</taxon>
        <taxon>Cytophagaceae</taxon>
        <taxon>Spirosoma</taxon>
    </lineage>
</organism>
<proteinExistence type="predicted"/>
<dbReference type="Pfam" id="PF04397">
    <property type="entry name" value="LytTR"/>
    <property type="match status" value="1"/>
</dbReference>
<feature type="domain" description="HTH LytTR-type" evidence="2">
    <location>
        <begin position="44"/>
        <end position="132"/>
    </location>
</feature>
<protein>
    <submittedName>
        <fullName evidence="3">LytTR family transcriptional regulator</fullName>
    </submittedName>
</protein>
<dbReference type="SMART" id="SM00850">
    <property type="entry name" value="LytTR"/>
    <property type="match status" value="1"/>
</dbReference>
<keyword evidence="4" id="KW-1185">Reference proteome</keyword>
<dbReference type="Gene3D" id="2.40.50.1020">
    <property type="entry name" value="LytTr DNA-binding domain"/>
    <property type="match status" value="1"/>
</dbReference>
<dbReference type="AlphaFoldDB" id="A0A6M5YEA2"/>
<dbReference type="GO" id="GO:0003677">
    <property type="term" value="F:DNA binding"/>
    <property type="evidence" value="ECO:0007669"/>
    <property type="project" value="InterPro"/>
</dbReference>
<evidence type="ECO:0000259" key="2">
    <source>
        <dbReference type="SMART" id="SM00850"/>
    </source>
</evidence>
<reference evidence="3 4" key="1">
    <citation type="submission" date="2020-05" db="EMBL/GenBank/DDBJ databases">
        <title>Genome sequencing of Spirosoma sp. TS118.</title>
        <authorList>
            <person name="Lee J.-H."/>
            <person name="Jeong S."/>
            <person name="Zhao L."/>
            <person name="Jung J.-H."/>
            <person name="Kim M.-K."/>
            <person name="Lim S."/>
        </authorList>
    </citation>
    <scope>NUCLEOTIDE SEQUENCE [LARGE SCALE GENOMIC DNA]</scope>
    <source>
        <strain evidence="3 4">TS118</strain>
    </source>
</reference>
<evidence type="ECO:0000313" key="3">
    <source>
        <dbReference type="EMBL" id="QJW92345.1"/>
    </source>
</evidence>
<evidence type="ECO:0000256" key="1">
    <source>
        <dbReference type="SAM" id="MobiDB-lite"/>
    </source>
</evidence>
<name>A0A6M5YEA2_9BACT</name>
<dbReference type="InterPro" id="IPR007492">
    <property type="entry name" value="LytTR_DNA-bd_dom"/>
</dbReference>
<feature type="compositionally biased region" description="Polar residues" evidence="1">
    <location>
        <begin position="9"/>
        <end position="25"/>
    </location>
</feature>
<feature type="region of interest" description="Disordered" evidence="1">
    <location>
        <begin position="1"/>
        <end position="27"/>
    </location>
</feature>
<accession>A0A6M5YEA2</accession>
<dbReference type="Proteomes" id="UP000502756">
    <property type="component" value="Chromosome"/>
</dbReference>